<protein>
    <submittedName>
        <fullName evidence="2">Uncharacterized protein</fullName>
    </submittedName>
</protein>
<feature type="coiled-coil region" evidence="1">
    <location>
        <begin position="28"/>
        <end position="111"/>
    </location>
</feature>
<dbReference type="Proteomes" id="UP000007486">
    <property type="component" value="Chromosome"/>
</dbReference>
<dbReference type="AlphaFoldDB" id="F0R2R7"/>
<accession>F0R2R7</accession>
<evidence type="ECO:0000313" key="3">
    <source>
        <dbReference type="Proteomes" id="UP000007486"/>
    </source>
</evidence>
<dbReference type="Gene3D" id="6.10.250.3110">
    <property type="match status" value="1"/>
</dbReference>
<reference evidence="2 3" key="1">
    <citation type="journal article" date="2011" name="Stand. Genomic Sci.">
        <title>Complete genome sequence of Bacteroides salanitronis type strain (BL78).</title>
        <authorList>
            <person name="Gronow S."/>
            <person name="Held B."/>
            <person name="Lucas S."/>
            <person name="Lapidus A."/>
            <person name="Del Rio T.G."/>
            <person name="Nolan M."/>
            <person name="Tice H."/>
            <person name="Deshpande S."/>
            <person name="Cheng J.F."/>
            <person name="Pitluck S."/>
            <person name="Liolios K."/>
            <person name="Pagani I."/>
            <person name="Ivanova N."/>
            <person name="Mavromatis K."/>
            <person name="Pati A."/>
            <person name="Tapia R."/>
            <person name="Han C."/>
            <person name="Goodwin L."/>
            <person name="Chen A."/>
            <person name="Palaniappan K."/>
            <person name="Land M."/>
            <person name="Hauser L."/>
            <person name="Chang Y.J."/>
            <person name="Jeffries C.D."/>
            <person name="Brambilla E.M."/>
            <person name="Rohde M."/>
            <person name="Goker M."/>
            <person name="Detter J.C."/>
            <person name="Woyke T."/>
            <person name="Bristow J."/>
            <person name="Markowitz V."/>
            <person name="Hugenholtz P."/>
            <person name="Kyrpides N.C."/>
            <person name="Klenk H.P."/>
            <person name="Eisen J.A."/>
        </authorList>
    </citation>
    <scope>NUCLEOTIDE SEQUENCE [LARGE SCALE GENOMIC DNA]</scope>
    <source>
        <strain evidence="2 3">DSM 18170</strain>
    </source>
</reference>
<evidence type="ECO:0000313" key="2">
    <source>
        <dbReference type="EMBL" id="ADY35462.1"/>
    </source>
</evidence>
<evidence type="ECO:0000256" key="1">
    <source>
        <dbReference type="SAM" id="Coils"/>
    </source>
</evidence>
<dbReference type="HOGENOM" id="CLU_1302867_0_0_10"/>
<dbReference type="RefSeq" id="WP_013616913.1">
    <property type="nucleotide sequence ID" value="NC_015164.1"/>
</dbReference>
<keyword evidence="3" id="KW-1185">Reference proteome</keyword>
<name>F0R2R7_PHOSB</name>
<sequence length="211" mass="24992">MGKFIIDTLNKEDIISAMDMLYGVCKEKYCYREELDLLKQKFEALQKEHTNLKSEKDKFEKNLSQMKIDAEKVKEENVKLTKENNHLNEEILKIEQEYKGYKNRLIEIEITNNDSLDKTYYQVKDKYLEMTTSNKAPYIVTKNEFFFNDNGQHQNAIQHKERMLDPFCEIVSSTPDANYVKMLSKGKCQILETNTLKMRIVEKAKISLIHR</sequence>
<proteinExistence type="predicted"/>
<dbReference type="STRING" id="667015.Bacsa_0869"/>
<keyword evidence="1" id="KW-0175">Coiled coil</keyword>
<organism evidence="2 3">
    <name type="scientific">Phocaeicola salanitronis (strain DSM 18170 / JCM 13657 / CCUG 60908 / BL78)</name>
    <name type="common">Bacteroides salanitronis</name>
    <dbReference type="NCBI Taxonomy" id="667015"/>
    <lineage>
        <taxon>Bacteria</taxon>
        <taxon>Pseudomonadati</taxon>
        <taxon>Bacteroidota</taxon>
        <taxon>Bacteroidia</taxon>
        <taxon>Bacteroidales</taxon>
        <taxon>Bacteroidaceae</taxon>
        <taxon>Phocaeicola</taxon>
    </lineage>
</organism>
<gene>
    <name evidence="2" type="ordered locus">Bacsa_0869</name>
</gene>
<dbReference type="EMBL" id="CP002530">
    <property type="protein sequence ID" value="ADY35462.1"/>
    <property type="molecule type" value="Genomic_DNA"/>
</dbReference>
<dbReference type="KEGG" id="bsa:Bacsa_0869"/>